<sequence length="738" mass="82481">MRDQRYFEINAGFLKEVSSTSSGDTASHRILNTTHIIDPSYQLRCTAYMPRNKDKPVRCQLLLPTKHKLYVSGRGTIHTNRTGNCMTARINAGFLKEVSSTSSGDTASHRILNTTHIIDPSYQLRCTAYMPRNKDKPVRCQLLLPTKHKLYVSGRGTIHTNRTGNCMTARINAGFLKEVSSTSSGDTASHRILNTTHIIDPSYQLRCTAYMPRNKDKPVRCQLLLPTKHKLYVSGRGTIHTNRTGNCMTARINAGFLKEVSSTSSGDTASHRILNTTHIIDPSYQLRCTAYMPRNKDKPVRCQLLLPTKHKLYVSGRGTIHTNRTGNCMTARINAGFLKEVSSTSSGDTASHRILNTTHIIDPSYQLRCTAYMPRNKDKPVRCQLLLPTKHKLYVSGRGTIHTNRTGNCMTARINAGFLKEVSSTSSGDTASHRILNTTHIIDPSYQLRCTAYMPRNKDKPVRCQLLLPTKHKLYVSGRGTIHTNRTGNCMTARINAGFLKEVSSTSSGDTASHRILNTTHIIDPSYQLRCTAYMPRNKDKPVRCQLLLPTKHKLYVSGRGTIHTNRTGNCMTARINAGFLKEVSSTSSGDTASHRILNTTHIIDPSYQLRCTAYMPRNKDKPVRCQLLLPTKHKLYVSGRGTIHTNRTGNCMTARINAGFLKEVSSTSSGDTASHRILNTTHIIDPSYQLRCTAYMPRNKDKPVRCQLLLPTKHKLYVSGRGTIHTNRTGNCMTARV</sequence>
<reference evidence="1" key="1">
    <citation type="journal article" date="2019" name="bioRxiv">
        <title>The Genome of the Zebra Mussel, Dreissena polymorpha: A Resource for Invasive Species Research.</title>
        <authorList>
            <person name="McCartney M.A."/>
            <person name="Auch B."/>
            <person name="Kono T."/>
            <person name="Mallez S."/>
            <person name="Zhang Y."/>
            <person name="Obille A."/>
            <person name="Becker A."/>
            <person name="Abrahante J.E."/>
            <person name="Garbe J."/>
            <person name="Badalamenti J.P."/>
            <person name="Herman A."/>
            <person name="Mangelson H."/>
            <person name="Liachko I."/>
            <person name="Sullivan S."/>
            <person name="Sone E.D."/>
            <person name="Koren S."/>
            <person name="Silverstein K.A.T."/>
            <person name="Beckman K.B."/>
            <person name="Gohl D.M."/>
        </authorList>
    </citation>
    <scope>NUCLEOTIDE SEQUENCE</scope>
    <source>
        <strain evidence="1">Duluth1</strain>
        <tissue evidence="1">Whole animal</tissue>
    </source>
</reference>
<keyword evidence="2" id="KW-1185">Reference proteome</keyword>
<accession>A0A9D4F3B4</accession>
<comment type="caution">
    <text evidence="1">The sequence shown here is derived from an EMBL/GenBank/DDBJ whole genome shotgun (WGS) entry which is preliminary data.</text>
</comment>
<proteinExistence type="predicted"/>
<organism evidence="1 2">
    <name type="scientific">Dreissena polymorpha</name>
    <name type="common">Zebra mussel</name>
    <name type="synonym">Mytilus polymorpha</name>
    <dbReference type="NCBI Taxonomy" id="45954"/>
    <lineage>
        <taxon>Eukaryota</taxon>
        <taxon>Metazoa</taxon>
        <taxon>Spiralia</taxon>
        <taxon>Lophotrochozoa</taxon>
        <taxon>Mollusca</taxon>
        <taxon>Bivalvia</taxon>
        <taxon>Autobranchia</taxon>
        <taxon>Heteroconchia</taxon>
        <taxon>Euheterodonta</taxon>
        <taxon>Imparidentia</taxon>
        <taxon>Neoheterodontei</taxon>
        <taxon>Myida</taxon>
        <taxon>Dreissenoidea</taxon>
        <taxon>Dreissenidae</taxon>
        <taxon>Dreissena</taxon>
    </lineage>
</organism>
<dbReference type="EMBL" id="JAIWYP010000008">
    <property type="protein sequence ID" value="KAH3791007.1"/>
    <property type="molecule type" value="Genomic_DNA"/>
</dbReference>
<dbReference type="Proteomes" id="UP000828390">
    <property type="component" value="Unassembled WGS sequence"/>
</dbReference>
<dbReference type="AlphaFoldDB" id="A0A9D4F3B4"/>
<name>A0A9D4F3B4_DREPO</name>
<gene>
    <name evidence="1" type="ORF">DPMN_169216</name>
</gene>
<protein>
    <submittedName>
        <fullName evidence="1">Uncharacterized protein</fullName>
    </submittedName>
</protein>
<evidence type="ECO:0000313" key="2">
    <source>
        <dbReference type="Proteomes" id="UP000828390"/>
    </source>
</evidence>
<evidence type="ECO:0000313" key="1">
    <source>
        <dbReference type="EMBL" id="KAH3791007.1"/>
    </source>
</evidence>
<reference evidence="1" key="2">
    <citation type="submission" date="2020-11" db="EMBL/GenBank/DDBJ databases">
        <authorList>
            <person name="McCartney M.A."/>
            <person name="Auch B."/>
            <person name="Kono T."/>
            <person name="Mallez S."/>
            <person name="Becker A."/>
            <person name="Gohl D.M."/>
            <person name="Silverstein K.A.T."/>
            <person name="Koren S."/>
            <person name="Bechman K.B."/>
            <person name="Herman A."/>
            <person name="Abrahante J.E."/>
            <person name="Garbe J."/>
        </authorList>
    </citation>
    <scope>NUCLEOTIDE SEQUENCE</scope>
    <source>
        <strain evidence="1">Duluth1</strain>
        <tissue evidence="1">Whole animal</tissue>
    </source>
</reference>